<dbReference type="Proteomes" id="UP000028701">
    <property type="component" value="Unassembled WGS sequence"/>
</dbReference>
<proteinExistence type="predicted"/>
<dbReference type="GO" id="GO:0005524">
    <property type="term" value="F:ATP binding"/>
    <property type="evidence" value="ECO:0007669"/>
    <property type="project" value="InterPro"/>
</dbReference>
<dbReference type="eggNOG" id="COG1493">
    <property type="taxonomic scope" value="Bacteria"/>
</dbReference>
<dbReference type="InterPro" id="IPR027417">
    <property type="entry name" value="P-loop_NTPase"/>
</dbReference>
<dbReference type="RefSeq" id="WP_045231066.1">
    <property type="nucleotide sequence ID" value="NZ_BBJU01000017.1"/>
</dbReference>
<accession>A0A081CXX8</accession>
<dbReference type="CDD" id="cd01918">
    <property type="entry name" value="HprK_C"/>
    <property type="match status" value="1"/>
</dbReference>
<name>A0A081CXX8_9HYPH</name>
<dbReference type="Pfam" id="PF07475">
    <property type="entry name" value="Hpr_kinase_C"/>
    <property type="match status" value="1"/>
</dbReference>
<dbReference type="EMBL" id="BBJU01000017">
    <property type="protein sequence ID" value="GAK71524.1"/>
    <property type="molecule type" value="Genomic_DNA"/>
</dbReference>
<sequence>MSVDPTNLHATAIVIGKTGLLFVGPSGSGKSEMAFSFMTEAERCGLETALVADDQVFIACKDGVTTAWRPEAIAGLLELRGSGIISVKSVAKADMHYAITSVPSPESPRLPPERERLELSPGASLPLLRIARDSIMPYGKFAALAQNLFITKGM</sequence>
<gene>
    <name evidence="2" type="ORF">RRU01S_17_01240</name>
</gene>
<dbReference type="GO" id="GO:0000155">
    <property type="term" value="F:phosphorelay sensor kinase activity"/>
    <property type="evidence" value="ECO:0007669"/>
    <property type="project" value="InterPro"/>
</dbReference>
<dbReference type="AlphaFoldDB" id="A0A081CXX8"/>
<dbReference type="OrthoDB" id="8326226at2"/>
<dbReference type="SUPFAM" id="SSF53795">
    <property type="entry name" value="PEP carboxykinase-like"/>
    <property type="match status" value="1"/>
</dbReference>
<feature type="domain" description="HPr kinase/phosphorylase C-terminal" evidence="1">
    <location>
        <begin position="6"/>
        <end position="90"/>
    </location>
</feature>
<reference evidence="2 3" key="1">
    <citation type="submission" date="2014-08" db="EMBL/GenBank/DDBJ databases">
        <title>Whole genome shotgun sequence of Rhizobium rubi NBRC 13261.</title>
        <authorList>
            <person name="Katano-Makiyama Y."/>
            <person name="Hosoyama A."/>
            <person name="Hashimoto M."/>
            <person name="Hosoyama Y."/>
            <person name="Noguchi M."/>
            <person name="Tsuchikane K."/>
            <person name="Uohara A."/>
            <person name="Ohji S."/>
            <person name="Ichikawa N."/>
            <person name="Kimura A."/>
            <person name="Yamazoe A."/>
            <person name="Fujita N."/>
        </authorList>
    </citation>
    <scope>NUCLEOTIDE SEQUENCE [LARGE SCALE GENOMIC DNA]</scope>
    <source>
        <strain evidence="2 3">NBRC 13261</strain>
    </source>
</reference>
<protein>
    <submittedName>
        <fullName evidence="2">Putative HPr kinase/phosphorylase</fullName>
    </submittedName>
</protein>
<keyword evidence="2" id="KW-0808">Transferase</keyword>
<keyword evidence="2" id="KW-0418">Kinase</keyword>
<organism evidence="2 3">
    <name type="scientific">Agrobacterium rubi TR3 = NBRC 13261</name>
    <dbReference type="NCBI Taxonomy" id="1368415"/>
    <lineage>
        <taxon>Bacteria</taxon>
        <taxon>Pseudomonadati</taxon>
        <taxon>Pseudomonadota</taxon>
        <taxon>Alphaproteobacteria</taxon>
        <taxon>Hyphomicrobiales</taxon>
        <taxon>Rhizobiaceae</taxon>
        <taxon>Rhizobium/Agrobacterium group</taxon>
        <taxon>Agrobacterium</taxon>
    </lineage>
</organism>
<evidence type="ECO:0000313" key="2">
    <source>
        <dbReference type="EMBL" id="GAK71524.1"/>
    </source>
</evidence>
<dbReference type="InterPro" id="IPR011104">
    <property type="entry name" value="Hpr_kin/Pase_C"/>
</dbReference>
<evidence type="ECO:0000259" key="1">
    <source>
        <dbReference type="Pfam" id="PF07475"/>
    </source>
</evidence>
<comment type="caution">
    <text evidence="2">The sequence shown here is derived from an EMBL/GenBank/DDBJ whole genome shotgun (WGS) entry which is preliminary data.</text>
</comment>
<dbReference type="Gene3D" id="3.40.50.300">
    <property type="entry name" value="P-loop containing nucleotide triphosphate hydrolases"/>
    <property type="match status" value="1"/>
</dbReference>
<dbReference type="GO" id="GO:0006109">
    <property type="term" value="P:regulation of carbohydrate metabolic process"/>
    <property type="evidence" value="ECO:0007669"/>
    <property type="project" value="InterPro"/>
</dbReference>
<evidence type="ECO:0000313" key="3">
    <source>
        <dbReference type="Proteomes" id="UP000028701"/>
    </source>
</evidence>